<comment type="caution">
    <text evidence="4">The sequence shown here is derived from an EMBL/GenBank/DDBJ whole genome shotgun (WGS) entry which is preliminary data.</text>
</comment>
<feature type="region of interest" description="Disordered" evidence="2">
    <location>
        <begin position="195"/>
        <end position="219"/>
    </location>
</feature>
<keyword evidence="4" id="KW-0966">Cell projection</keyword>
<feature type="region of interest" description="Disordered" evidence="2">
    <location>
        <begin position="63"/>
        <end position="86"/>
    </location>
</feature>
<dbReference type="InterPro" id="IPR038610">
    <property type="entry name" value="FliK-like_C_sf"/>
</dbReference>
<keyword evidence="4" id="KW-0969">Cilium</keyword>
<accession>A0ABR7GCY4</accession>
<name>A0ABR7GCY4_9FIRM</name>
<keyword evidence="4" id="KW-0282">Flagellum</keyword>
<dbReference type="Gene3D" id="3.30.750.140">
    <property type="match status" value="1"/>
</dbReference>
<evidence type="ECO:0000313" key="5">
    <source>
        <dbReference type="Proteomes" id="UP000643810"/>
    </source>
</evidence>
<evidence type="ECO:0000313" key="4">
    <source>
        <dbReference type="EMBL" id="MBC5685297.1"/>
    </source>
</evidence>
<keyword evidence="5" id="KW-1185">Reference proteome</keyword>
<dbReference type="CDD" id="cd17470">
    <property type="entry name" value="T3SS_Flik_C"/>
    <property type="match status" value="1"/>
</dbReference>
<reference evidence="4 5" key="1">
    <citation type="submission" date="2020-08" db="EMBL/GenBank/DDBJ databases">
        <title>Genome public.</title>
        <authorList>
            <person name="Liu C."/>
            <person name="Sun Q."/>
        </authorList>
    </citation>
    <scope>NUCLEOTIDE SEQUENCE [LARGE SCALE GENOMIC DNA]</scope>
    <source>
        <strain evidence="4 5">NSJ-9</strain>
    </source>
</reference>
<feature type="domain" description="Flagellar hook-length control protein-like C-terminal" evidence="3">
    <location>
        <begin position="340"/>
        <end position="413"/>
    </location>
</feature>
<feature type="region of interest" description="Disordered" evidence="2">
    <location>
        <begin position="235"/>
        <end position="277"/>
    </location>
</feature>
<protein>
    <submittedName>
        <fullName evidence="4">Flagellar hook-length control protein FliK</fullName>
    </submittedName>
</protein>
<dbReference type="InterPro" id="IPR021136">
    <property type="entry name" value="Flagellar_hook_control-like_C"/>
</dbReference>
<dbReference type="Proteomes" id="UP000643810">
    <property type="component" value="Unassembled WGS sequence"/>
</dbReference>
<evidence type="ECO:0000256" key="2">
    <source>
        <dbReference type="SAM" id="MobiDB-lite"/>
    </source>
</evidence>
<sequence>MTSTGIANILMPTATVANAKQTSAKDTSGGDFRQMMQMQKSSAIAPQVVQSAGNAGKIERAPQMENKRSDVSLAKQDDKGMAQTKDVKDKTDAFAKDVKDAIKDELDVTDEQIEKAMEDLGLQFLDLTDQSNLAALVTKLSGSEDSASLLVSDAFPQIVLKVNDLAGGLQEDLGISMEDLQQMAELVTTDVEEAGTTDNLHEPAKATEGTEETMQKTEDVKDTVVAEEATEQVEIPTEETIEPTKTDETDELVTAGSKDVTTEKQTDQGQEDATDQDTDAFLKQQTKTEIHPTQDLTPMQAESPITEFASHMEPTVELPTGESVSVQSIIDQIVEASRTTMDGDKTTVEMLLHPEGLGKVLMEVTEENGQVKAHIYTQNEQVKEALENQMFQLKEQMNQSQTKVQSVEISVGTHEFERNLEAGQQNQEQGQEGQNQRPKKMRNLNMNDLDDLQGLMTQEEELVTKMMRDQGNTVNYTA</sequence>
<dbReference type="EMBL" id="JACOPG010000001">
    <property type="protein sequence ID" value="MBC5685297.1"/>
    <property type="molecule type" value="Genomic_DNA"/>
</dbReference>
<gene>
    <name evidence="4" type="ORF">H8R94_01485</name>
</gene>
<evidence type="ECO:0000256" key="1">
    <source>
        <dbReference type="SAM" id="Coils"/>
    </source>
</evidence>
<feature type="coiled-coil region" evidence="1">
    <location>
        <begin position="376"/>
        <end position="403"/>
    </location>
</feature>
<proteinExistence type="predicted"/>
<organism evidence="4 5">
    <name type="scientific">Roseburia lenta</name>
    <dbReference type="NCBI Taxonomy" id="2763061"/>
    <lineage>
        <taxon>Bacteria</taxon>
        <taxon>Bacillati</taxon>
        <taxon>Bacillota</taxon>
        <taxon>Clostridia</taxon>
        <taxon>Lachnospirales</taxon>
        <taxon>Lachnospiraceae</taxon>
        <taxon>Roseburia</taxon>
    </lineage>
</organism>
<evidence type="ECO:0000259" key="3">
    <source>
        <dbReference type="Pfam" id="PF02120"/>
    </source>
</evidence>
<keyword evidence="1" id="KW-0175">Coiled coil</keyword>
<dbReference type="Pfam" id="PF02120">
    <property type="entry name" value="Flg_hook"/>
    <property type="match status" value="1"/>
</dbReference>
<dbReference type="RefSeq" id="WP_186853653.1">
    <property type="nucleotide sequence ID" value="NZ_JACOPG010000001.1"/>
</dbReference>